<name>A0A0B2NWY8_GLYSO</name>
<proteinExistence type="predicted"/>
<dbReference type="EMBL" id="KN671316">
    <property type="protein sequence ID" value="KHN00012.1"/>
    <property type="molecule type" value="Genomic_DNA"/>
</dbReference>
<evidence type="ECO:0000313" key="1">
    <source>
        <dbReference type="EMBL" id="KHN00012.1"/>
    </source>
</evidence>
<accession>A0A0B2NWY8</accession>
<dbReference type="Proteomes" id="UP000053555">
    <property type="component" value="Unassembled WGS sequence"/>
</dbReference>
<dbReference type="PANTHER" id="PTHR10811">
    <property type="entry name" value="FRINGE-RELATED"/>
    <property type="match status" value="1"/>
</dbReference>
<protein>
    <submittedName>
        <fullName evidence="1">Uncharacterized protein</fullName>
    </submittedName>
</protein>
<organism evidence="1">
    <name type="scientific">Glycine soja</name>
    <name type="common">Wild soybean</name>
    <dbReference type="NCBI Taxonomy" id="3848"/>
    <lineage>
        <taxon>Eukaryota</taxon>
        <taxon>Viridiplantae</taxon>
        <taxon>Streptophyta</taxon>
        <taxon>Embryophyta</taxon>
        <taxon>Tracheophyta</taxon>
        <taxon>Spermatophyta</taxon>
        <taxon>Magnoliopsida</taxon>
        <taxon>eudicotyledons</taxon>
        <taxon>Gunneridae</taxon>
        <taxon>Pentapetalae</taxon>
        <taxon>rosids</taxon>
        <taxon>fabids</taxon>
        <taxon>Fabales</taxon>
        <taxon>Fabaceae</taxon>
        <taxon>Papilionoideae</taxon>
        <taxon>50 kb inversion clade</taxon>
        <taxon>NPAAA clade</taxon>
        <taxon>indigoferoid/millettioid clade</taxon>
        <taxon>Phaseoleae</taxon>
        <taxon>Glycine</taxon>
        <taxon>Glycine subgen. Soja</taxon>
    </lineage>
</organism>
<sequence length="134" mass="15732">MISLKKSLTLFPPPPTFPTTLLHPHLNTPIKQHPLREKPTFPTVFGIAALSRLWNHRKEYIKLWWRTNVIRGNVWLDQEVTNEPSQEYLLPTLRISSDVSKFKVKNLHRKRLGVRISRIVSEKVRLGMDTQPTY</sequence>
<reference evidence="1" key="1">
    <citation type="submission" date="2014-07" db="EMBL/GenBank/DDBJ databases">
        <title>Identification of a novel salt tolerance gene in wild soybean by whole-genome sequencing.</title>
        <authorList>
            <person name="Lam H.-M."/>
            <person name="Qi X."/>
            <person name="Li M.-W."/>
            <person name="Liu X."/>
            <person name="Xie M."/>
            <person name="Ni M."/>
            <person name="Xu X."/>
        </authorList>
    </citation>
    <scope>NUCLEOTIDE SEQUENCE [LARGE SCALE GENOMIC DNA]</scope>
    <source>
        <tissue evidence="1">Root</tissue>
    </source>
</reference>
<dbReference type="AlphaFoldDB" id="A0A0B2NWY8"/>
<gene>
    <name evidence="1" type="ORF">glysoja_034223</name>
</gene>